<dbReference type="PANTHER" id="PTHR21052">
    <property type="entry name" value="SPERMATOGENESIS ASSOCIATED 11-RELATED"/>
    <property type="match status" value="1"/>
</dbReference>
<dbReference type="GO" id="GO:0006631">
    <property type="term" value="P:fatty acid metabolic process"/>
    <property type="evidence" value="ECO:0007669"/>
    <property type="project" value="TreeGrafter"/>
</dbReference>
<name>A0A9P6EM95_9AGAR</name>
<dbReference type="Gene3D" id="2.60.120.590">
    <property type="entry name" value="Alpha-ketoglutarate-dependent dioxygenase AlkB-like"/>
    <property type="match status" value="1"/>
</dbReference>
<dbReference type="InterPro" id="IPR037151">
    <property type="entry name" value="AlkB-like_sf"/>
</dbReference>
<dbReference type="SUPFAM" id="SSF51197">
    <property type="entry name" value="Clavaminate synthase-like"/>
    <property type="match status" value="1"/>
</dbReference>
<gene>
    <name evidence="2" type="ORF">CPB83DRAFT_847634</name>
</gene>
<dbReference type="GO" id="GO:0006974">
    <property type="term" value="P:DNA damage response"/>
    <property type="evidence" value="ECO:0007669"/>
    <property type="project" value="InterPro"/>
</dbReference>
<evidence type="ECO:0000313" key="2">
    <source>
        <dbReference type="EMBL" id="KAF9532313.1"/>
    </source>
</evidence>
<dbReference type="PANTHER" id="PTHR21052:SF0">
    <property type="entry name" value="ALPHA-KETOGLUTARATE-DEPENDENT DIOXYGENASE ALKB HOMOLOG 7, MITOCHONDRIAL"/>
    <property type="match status" value="1"/>
</dbReference>
<dbReference type="GO" id="GO:0016706">
    <property type="term" value="F:2-oxoglutarate-dependent dioxygenase activity"/>
    <property type="evidence" value="ECO:0007669"/>
    <property type="project" value="TreeGrafter"/>
</dbReference>
<dbReference type="GO" id="GO:0005759">
    <property type="term" value="C:mitochondrial matrix"/>
    <property type="evidence" value="ECO:0007669"/>
    <property type="project" value="TreeGrafter"/>
</dbReference>
<keyword evidence="3" id="KW-1185">Reference proteome</keyword>
<dbReference type="Proteomes" id="UP000807306">
    <property type="component" value="Unassembled WGS sequence"/>
</dbReference>
<organism evidence="2 3">
    <name type="scientific">Crepidotus variabilis</name>
    <dbReference type="NCBI Taxonomy" id="179855"/>
    <lineage>
        <taxon>Eukaryota</taxon>
        <taxon>Fungi</taxon>
        <taxon>Dikarya</taxon>
        <taxon>Basidiomycota</taxon>
        <taxon>Agaricomycotina</taxon>
        <taxon>Agaricomycetes</taxon>
        <taxon>Agaricomycetidae</taxon>
        <taxon>Agaricales</taxon>
        <taxon>Agaricineae</taxon>
        <taxon>Crepidotaceae</taxon>
        <taxon>Crepidotus</taxon>
    </lineage>
</organism>
<dbReference type="OrthoDB" id="28127at2759"/>
<dbReference type="EMBL" id="MU157832">
    <property type="protein sequence ID" value="KAF9532313.1"/>
    <property type="molecule type" value="Genomic_DNA"/>
</dbReference>
<evidence type="ECO:0000259" key="1">
    <source>
        <dbReference type="Pfam" id="PF13532"/>
    </source>
</evidence>
<dbReference type="InterPro" id="IPR032870">
    <property type="entry name" value="ALKBH7-like"/>
</dbReference>
<sequence>MLVQNIYRLTRKHFNSCIDTPSQAHLCRTIFGAAISPYPPGFSFWPNFLNTAEQKLLLGASLSKLDGCEARSHRRRRRDYWSSRPQTPTSLSEMFAPDELYTFEQGHYDGVIHHYREMHLTSWPSDEFEGLQGVLERVHSLCPTKDTQTHLLHLASHGDILPHVDNISASGSWILGVSLGAERRLRMREANSPANYSEFSINIPSGSVYLQRDDVRFSYMHAIERDQEEGQRLSVMIRDLNNKKLSL</sequence>
<feature type="domain" description="Alpha-ketoglutarate-dependent dioxygenase AlkB-like" evidence="1">
    <location>
        <begin position="42"/>
        <end position="233"/>
    </location>
</feature>
<protein>
    <recommendedName>
        <fullName evidence="1">Alpha-ketoglutarate-dependent dioxygenase AlkB-like domain-containing protein</fullName>
    </recommendedName>
</protein>
<dbReference type="InterPro" id="IPR027450">
    <property type="entry name" value="AlkB-like"/>
</dbReference>
<dbReference type="AlphaFoldDB" id="A0A9P6EM95"/>
<accession>A0A9P6EM95</accession>
<dbReference type="Pfam" id="PF13532">
    <property type="entry name" value="2OG-FeII_Oxy_2"/>
    <property type="match status" value="1"/>
</dbReference>
<comment type="caution">
    <text evidence="2">The sequence shown here is derived from an EMBL/GenBank/DDBJ whole genome shotgun (WGS) entry which is preliminary data.</text>
</comment>
<reference evidence="2" key="1">
    <citation type="submission" date="2020-11" db="EMBL/GenBank/DDBJ databases">
        <authorList>
            <consortium name="DOE Joint Genome Institute"/>
            <person name="Ahrendt S."/>
            <person name="Riley R."/>
            <person name="Andreopoulos W."/>
            <person name="Labutti K."/>
            <person name="Pangilinan J."/>
            <person name="Ruiz-Duenas F.J."/>
            <person name="Barrasa J.M."/>
            <person name="Sanchez-Garcia M."/>
            <person name="Camarero S."/>
            <person name="Miyauchi S."/>
            <person name="Serrano A."/>
            <person name="Linde D."/>
            <person name="Babiker R."/>
            <person name="Drula E."/>
            <person name="Ayuso-Fernandez I."/>
            <person name="Pacheco R."/>
            <person name="Padilla G."/>
            <person name="Ferreira P."/>
            <person name="Barriuso J."/>
            <person name="Kellner H."/>
            <person name="Castanera R."/>
            <person name="Alfaro M."/>
            <person name="Ramirez L."/>
            <person name="Pisabarro A.G."/>
            <person name="Kuo A."/>
            <person name="Tritt A."/>
            <person name="Lipzen A."/>
            <person name="He G."/>
            <person name="Yan M."/>
            <person name="Ng V."/>
            <person name="Cullen D."/>
            <person name="Martin F."/>
            <person name="Rosso M.-N."/>
            <person name="Henrissat B."/>
            <person name="Hibbett D."/>
            <person name="Martinez A.T."/>
            <person name="Grigoriev I.V."/>
        </authorList>
    </citation>
    <scope>NUCLEOTIDE SEQUENCE</scope>
    <source>
        <strain evidence="2">CBS 506.95</strain>
    </source>
</reference>
<evidence type="ECO:0000313" key="3">
    <source>
        <dbReference type="Proteomes" id="UP000807306"/>
    </source>
</evidence>
<proteinExistence type="predicted"/>